<dbReference type="InterPro" id="IPR009061">
    <property type="entry name" value="DNA-bd_dom_put_sf"/>
</dbReference>
<evidence type="ECO:0000256" key="2">
    <source>
        <dbReference type="ARBA" id="ARBA00023015"/>
    </source>
</evidence>
<keyword evidence="3" id="KW-0238">DNA-binding</keyword>
<dbReference type="Gene3D" id="1.10.1660.10">
    <property type="match status" value="1"/>
</dbReference>
<dbReference type="PANTHER" id="PTHR30204:SF69">
    <property type="entry name" value="MERR-FAMILY TRANSCRIPTIONAL REGULATOR"/>
    <property type="match status" value="1"/>
</dbReference>
<evidence type="ECO:0000259" key="5">
    <source>
        <dbReference type="PROSITE" id="PS50937"/>
    </source>
</evidence>
<keyword evidence="2" id="KW-0805">Transcription regulation</keyword>
<dbReference type="SMART" id="SM00422">
    <property type="entry name" value="HTH_MERR"/>
    <property type="match status" value="1"/>
</dbReference>
<dbReference type="RefSeq" id="WP_368630117.1">
    <property type="nucleotide sequence ID" value="NZ_JAYWLU010000023.1"/>
</dbReference>
<evidence type="ECO:0000313" key="7">
    <source>
        <dbReference type="Proteomes" id="UP001558481"/>
    </source>
</evidence>
<sequence>MQISELARATGVSARALRHYEDRGLLIPERTHGGYRVYSDEDITRVAQIKTMIAAGLNTDTIQRYLDCARVGDHGTELEMCPNLRAELDFIAECLSSKQAELRETQQRLHELASVG</sequence>
<accession>A0ABV3V6Z2</accession>
<dbReference type="SUPFAM" id="SSF46955">
    <property type="entry name" value="Putative DNA-binding domain"/>
    <property type="match status" value="1"/>
</dbReference>
<name>A0ABV3V6Z2_9MICC</name>
<organism evidence="6 7">
    <name type="scientific">Kocuria carniphila</name>
    <dbReference type="NCBI Taxonomy" id="262208"/>
    <lineage>
        <taxon>Bacteria</taxon>
        <taxon>Bacillati</taxon>
        <taxon>Actinomycetota</taxon>
        <taxon>Actinomycetes</taxon>
        <taxon>Micrococcales</taxon>
        <taxon>Micrococcaceae</taxon>
        <taxon>Kocuria</taxon>
    </lineage>
</organism>
<dbReference type="PANTHER" id="PTHR30204">
    <property type="entry name" value="REDOX-CYCLING DRUG-SENSING TRANSCRIPTIONAL ACTIVATOR SOXR"/>
    <property type="match status" value="1"/>
</dbReference>
<proteinExistence type="predicted"/>
<dbReference type="InterPro" id="IPR047057">
    <property type="entry name" value="MerR_fam"/>
</dbReference>
<dbReference type="PRINTS" id="PR00040">
    <property type="entry name" value="HTHMERR"/>
</dbReference>
<evidence type="ECO:0000256" key="1">
    <source>
        <dbReference type="ARBA" id="ARBA00022491"/>
    </source>
</evidence>
<gene>
    <name evidence="6" type="ORF">VVR66_15235</name>
</gene>
<evidence type="ECO:0000256" key="4">
    <source>
        <dbReference type="ARBA" id="ARBA00023163"/>
    </source>
</evidence>
<dbReference type="PROSITE" id="PS50937">
    <property type="entry name" value="HTH_MERR_2"/>
    <property type="match status" value="1"/>
</dbReference>
<dbReference type="PROSITE" id="PS00552">
    <property type="entry name" value="HTH_MERR_1"/>
    <property type="match status" value="1"/>
</dbReference>
<keyword evidence="4" id="KW-0804">Transcription</keyword>
<keyword evidence="1" id="KW-0678">Repressor</keyword>
<feature type="domain" description="HTH merR-type" evidence="5">
    <location>
        <begin position="1"/>
        <end position="68"/>
    </location>
</feature>
<evidence type="ECO:0000313" key="6">
    <source>
        <dbReference type="EMBL" id="MEX3596068.1"/>
    </source>
</evidence>
<dbReference type="InterPro" id="IPR000551">
    <property type="entry name" value="MerR-type_HTH_dom"/>
</dbReference>
<dbReference type="Proteomes" id="UP001558481">
    <property type="component" value="Unassembled WGS sequence"/>
</dbReference>
<dbReference type="EMBL" id="JAYWLU010000023">
    <property type="protein sequence ID" value="MEX3596068.1"/>
    <property type="molecule type" value="Genomic_DNA"/>
</dbReference>
<protein>
    <submittedName>
        <fullName evidence="6">MerR family transcriptional regulator</fullName>
    </submittedName>
</protein>
<comment type="caution">
    <text evidence="6">The sequence shown here is derived from an EMBL/GenBank/DDBJ whole genome shotgun (WGS) entry which is preliminary data.</text>
</comment>
<reference evidence="6 7" key="1">
    <citation type="journal article" date="2024" name="Fungal Genet. Biol.">
        <title>The porcine skin microbiome exhibits broad fungal antagonism.</title>
        <authorList>
            <person name="De La Cruz K.F."/>
            <person name="Townsend E.C."/>
            <person name="Alex Cheong J.Z."/>
            <person name="Salamzade R."/>
            <person name="Liu A."/>
            <person name="Sandstrom S."/>
            <person name="Davila E."/>
            <person name="Huang L."/>
            <person name="Xu K.H."/>
            <person name="Wu S.Y."/>
            <person name="Meudt J.J."/>
            <person name="Shanmuganayagam D."/>
            <person name="Gibson A.L.F."/>
            <person name="Kalan L.R."/>
        </authorList>
    </citation>
    <scope>NUCLEOTIDE SEQUENCE [LARGE SCALE GENOMIC DNA]</scope>
    <source>
        <strain evidence="6 7">LK2625</strain>
    </source>
</reference>
<keyword evidence="7" id="KW-1185">Reference proteome</keyword>
<evidence type="ECO:0000256" key="3">
    <source>
        <dbReference type="ARBA" id="ARBA00023125"/>
    </source>
</evidence>
<dbReference type="Pfam" id="PF13411">
    <property type="entry name" value="MerR_1"/>
    <property type="match status" value="1"/>
</dbReference>